<dbReference type="InterPro" id="IPR039425">
    <property type="entry name" value="RNA_pol_sigma-70-like"/>
</dbReference>
<dbReference type="NCBIfam" id="TIGR02937">
    <property type="entry name" value="sigma70-ECF"/>
    <property type="match status" value="1"/>
</dbReference>
<dbReference type="PANTHER" id="PTHR43133:SF45">
    <property type="entry name" value="RNA POLYMERASE ECF-TYPE SIGMA FACTOR"/>
    <property type="match status" value="1"/>
</dbReference>
<evidence type="ECO:0000256" key="2">
    <source>
        <dbReference type="ARBA" id="ARBA00023015"/>
    </source>
</evidence>
<dbReference type="InterPro" id="IPR013249">
    <property type="entry name" value="RNA_pol_sigma70_r4_t2"/>
</dbReference>
<feature type="domain" description="RNA polymerase sigma-70 region 2" evidence="5">
    <location>
        <begin position="12"/>
        <end position="78"/>
    </location>
</feature>
<evidence type="ECO:0000313" key="7">
    <source>
        <dbReference type="EMBL" id="MCW4452565.1"/>
    </source>
</evidence>
<organism evidence="7 8">
    <name type="scientific">Kaistella yananensis</name>
    <dbReference type="NCBI Taxonomy" id="2989820"/>
    <lineage>
        <taxon>Bacteria</taxon>
        <taxon>Pseudomonadati</taxon>
        <taxon>Bacteroidota</taxon>
        <taxon>Flavobacteriia</taxon>
        <taxon>Flavobacteriales</taxon>
        <taxon>Weeksellaceae</taxon>
        <taxon>Chryseobacterium group</taxon>
        <taxon>Kaistella</taxon>
    </lineage>
</organism>
<dbReference type="SUPFAM" id="SSF88946">
    <property type="entry name" value="Sigma2 domain of RNA polymerase sigma factors"/>
    <property type="match status" value="1"/>
</dbReference>
<protein>
    <submittedName>
        <fullName evidence="7">RNA polymerase sigma factor</fullName>
    </submittedName>
</protein>
<dbReference type="Pfam" id="PF08281">
    <property type="entry name" value="Sigma70_r4_2"/>
    <property type="match status" value="1"/>
</dbReference>
<evidence type="ECO:0000259" key="6">
    <source>
        <dbReference type="Pfam" id="PF08281"/>
    </source>
</evidence>
<accession>A0ABT3JP68</accession>
<reference evidence="7 8" key="1">
    <citation type="submission" date="2022-10" db="EMBL/GenBank/DDBJ databases">
        <title>Kaistella sp. BT-6-1-3.</title>
        <authorList>
            <person name="Ai J."/>
            <person name="Deng Z."/>
        </authorList>
    </citation>
    <scope>NUCLEOTIDE SEQUENCE [LARGE SCALE GENOMIC DNA]</scope>
    <source>
        <strain evidence="7 8">BT6-1-3</strain>
    </source>
</reference>
<dbReference type="InterPro" id="IPR013324">
    <property type="entry name" value="RNA_pol_sigma_r3/r4-like"/>
</dbReference>
<dbReference type="Proteomes" id="UP001209107">
    <property type="component" value="Unassembled WGS sequence"/>
</dbReference>
<dbReference type="InterPro" id="IPR014284">
    <property type="entry name" value="RNA_pol_sigma-70_dom"/>
</dbReference>
<evidence type="ECO:0000256" key="4">
    <source>
        <dbReference type="ARBA" id="ARBA00023163"/>
    </source>
</evidence>
<dbReference type="RefSeq" id="WP_265144871.1">
    <property type="nucleotide sequence ID" value="NZ_JAPCHZ010000005.1"/>
</dbReference>
<sequence length="163" mass="19519">MPTLEKEFLERIEKHKGVIFKISKMYMDNFDDQKDLFQEITFQVWKAYPSFEGRSAFSTWLYRIALNTAIVFLKSEKKRSFIKNDEVADFKIKHEDFNDEEELKLQKMYRAINQLNTIDKALIFYYLENYSGKEMAEQLGISEVNARVKLNRAKEKLKELINH</sequence>
<keyword evidence="8" id="KW-1185">Reference proteome</keyword>
<comment type="similarity">
    <text evidence="1">Belongs to the sigma-70 factor family. ECF subfamily.</text>
</comment>
<evidence type="ECO:0000259" key="5">
    <source>
        <dbReference type="Pfam" id="PF04542"/>
    </source>
</evidence>
<dbReference type="Gene3D" id="1.10.10.10">
    <property type="entry name" value="Winged helix-like DNA-binding domain superfamily/Winged helix DNA-binding domain"/>
    <property type="match status" value="1"/>
</dbReference>
<keyword evidence="2" id="KW-0805">Transcription regulation</keyword>
<keyword evidence="4" id="KW-0804">Transcription</keyword>
<dbReference type="Gene3D" id="1.10.1740.10">
    <property type="match status" value="1"/>
</dbReference>
<evidence type="ECO:0000313" key="8">
    <source>
        <dbReference type="Proteomes" id="UP001209107"/>
    </source>
</evidence>
<dbReference type="EMBL" id="JAPCHZ010000005">
    <property type="protein sequence ID" value="MCW4452565.1"/>
    <property type="molecule type" value="Genomic_DNA"/>
</dbReference>
<dbReference type="InterPro" id="IPR013325">
    <property type="entry name" value="RNA_pol_sigma_r2"/>
</dbReference>
<evidence type="ECO:0000256" key="1">
    <source>
        <dbReference type="ARBA" id="ARBA00010641"/>
    </source>
</evidence>
<feature type="domain" description="RNA polymerase sigma factor 70 region 4 type 2" evidence="6">
    <location>
        <begin position="106"/>
        <end position="157"/>
    </location>
</feature>
<gene>
    <name evidence="7" type="ORF">OK344_10130</name>
</gene>
<proteinExistence type="inferred from homology"/>
<evidence type="ECO:0000256" key="3">
    <source>
        <dbReference type="ARBA" id="ARBA00023082"/>
    </source>
</evidence>
<dbReference type="InterPro" id="IPR036388">
    <property type="entry name" value="WH-like_DNA-bd_sf"/>
</dbReference>
<keyword evidence="3" id="KW-0731">Sigma factor</keyword>
<name>A0ABT3JP68_9FLAO</name>
<dbReference type="SUPFAM" id="SSF88659">
    <property type="entry name" value="Sigma3 and sigma4 domains of RNA polymerase sigma factors"/>
    <property type="match status" value="1"/>
</dbReference>
<dbReference type="PANTHER" id="PTHR43133">
    <property type="entry name" value="RNA POLYMERASE ECF-TYPE SIGMA FACTO"/>
    <property type="match status" value="1"/>
</dbReference>
<dbReference type="Pfam" id="PF04542">
    <property type="entry name" value="Sigma70_r2"/>
    <property type="match status" value="1"/>
</dbReference>
<comment type="caution">
    <text evidence="7">The sequence shown here is derived from an EMBL/GenBank/DDBJ whole genome shotgun (WGS) entry which is preliminary data.</text>
</comment>
<dbReference type="InterPro" id="IPR007627">
    <property type="entry name" value="RNA_pol_sigma70_r2"/>
</dbReference>